<feature type="compositionally biased region" description="Low complexity" evidence="1">
    <location>
        <begin position="43"/>
        <end position="54"/>
    </location>
</feature>
<accession>A0A1Y5SAT0</accession>
<evidence type="ECO:0000313" key="4">
    <source>
        <dbReference type="Proteomes" id="UP000193623"/>
    </source>
</evidence>
<dbReference type="EMBL" id="FWFT01000002">
    <property type="protein sequence ID" value="SLN36453.1"/>
    <property type="molecule type" value="Genomic_DNA"/>
</dbReference>
<dbReference type="RefSeq" id="WP_085864249.1">
    <property type="nucleotide sequence ID" value="NZ_FWFT01000002.1"/>
</dbReference>
<feature type="transmembrane region" description="Helical" evidence="2">
    <location>
        <begin position="16"/>
        <end position="39"/>
    </location>
</feature>
<feature type="region of interest" description="Disordered" evidence="1">
    <location>
        <begin position="43"/>
        <end position="126"/>
    </location>
</feature>
<keyword evidence="2" id="KW-1133">Transmembrane helix</keyword>
<sequence length="126" mass="12830">MSDQTPNASTSTSRTSVFWIIVVLFVAVALIMSVALIFLERNTTPTTGTANSSTEEVGPAATGVVDTTGAGLLEDEGVDSALENGAGANMGGDVQGSVATTDEAPDRGVTDTEPRVQGDVTPDIEN</sequence>
<reference evidence="3 4" key="1">
    <citation type="submission" date="2017-03" db="EMBL/GenBank/DDBJ databases">
        <authorList>
            <person name="Afonso C.L."/>
            <person name="Miller P.J."/>
            <person name="Scott M.A."/>
            <person name="Spackman E."/>
            <person name="Goraichik I."/>
            <person name="Dimitrov K.M."/>
            <person name="Suarez D.L."/>
            <person name="Swayne D.E."/>
        </authorList>
    </citation>
    <scope>NUCLEOTIDE SEQUENCE [LARGE SCALE GENOMIC DNA]</scope>
    <source>
        <strain evidence="3 4">CECT 8397</strain>
    </source>
</reference>
<organism evidence="3 4">
    <name type="scientific">Pseudooctadecabacter jejudonensis</name>
    <dbReference type="NCBI Taxonomy" id="1391910"/>
    <lineage>
        <taxon>Bacteria</taxon>
        <taxon>Pseudomonadati</taxon>
        <taxon>Pseudomonadota</taxon>
        <taxon>Alphaproteobacteria</taxon>
        <taxon>Rhodobacterales</taxon>
        <taxon>Paracoccaceae</taxon>
        <taxon>Pseudooctadecabacter</taxon>
    </lineage>
</organism>
<gene>
    <name evidence="3" type="ORF">PSJ8397_01865</name>
</gene>
<evidence type="ECO:0000256" key="2">
    <source>
        <dbReference type="SAM" id="Phobius"/>
    </source>
</evidence>
<feature type="compositionally biased region" description="Basic and acidic residues" evidence="1">
    <location>
        <begin position="104"/>
        <end position="116"/>
    </location>
</feature>
<name>A0A1Y5SAT0_9RHOB</name>
<protein>
    <submittedName>
        <fullName evidence="3">Uncharacterized protein</fullName>
    </submittedName>
</protein>
<proteinExistence type="predicted"/>
<dbReference type="Proteomes" id="UP000193623">
    <property type="component" value="Unassembled WGS sequence"/>
</dbReference>
<evidence type="ECO:0000256" key="1">
    <source>
        <dbReference type="SAM" id="MobiDB-lite"/>
    </source>
</evidence>
<keyword evidence="4" id="KW-1185">Reference proteome</keyword>
<keyword evidence="2" id="KW-0812">Transmembrane</keyword>
<evidence type="ECO:0000313" key="3">
    <source>
        <dbReference type="EMBL" id="SLN36453.1"/>
    </source>
</evidence>
<keyword evidence="2" id="KW-0472">Membrane</keyword>
<dbReference type="AlphaFoldDB" id="A0A1Y5SAT0"/>